<dbReference type="PROSITE" id="PS00124">
    <property type="entry name" value="FBPASE"/>
    <property type="match status" value="1"/>
</dbReference>
<evidence type="ECO:0000256" key="10">
    <source>
        <dbReference type="RuleBase" id="RU000508"/>
    </source>
</evidence>
<comment type="cofactor">
    <cofactor evidence="9">
        <name>Mg(2+)</name>
        <dbReference type="ChEBI" id="CHEBI:18420"/>
    </cofactor>
    <text evidence="9">Binds 2 magnesium ions per subunit.</text>
</comment>
<keyword evidence="5 9" id="KW-0479">Metal-binding</keyword>
<dbReference type="GO" id="GO:0042132">
    <property type="term" value="F:fructose 1,6-bisphosphate 1-phosphatase activity"/>
    <property type="evidence" value="ECO:0007669"/>
    <property type="project" value="UniProtKB-UniRule"/>
</dbReference>
<gene>
    <name evidence="9" type="primary">fbp</name>
    <name evidence="13" type="ORF">CWS72_08340</name>
</gene>
<feature type="binding site" evidence="9">
    <location>
        <position position="109"/>
    </location>
    <ligand>
        <name>Mg(2+)</name>
        <dbReference type="ChEBI" id="CHEBI:18420"/>
        <label>2</label>
    </ligand>
</feature>
<comment type="subcellular location">
    <subcellularLocation>
        <location evidence="9">Cytoplasm</location>
    </subcellularLocation>
</comment>
<name>A0A2N3PXQ8_9PROT</name>
<dbReference type="NCBIfam" id="NF006779">
    <property type="entry name" value="PRK09293.1-3"/>
    <property type="match status" value="1"/>
</dbReference>
<feature type="binding site" evidence="9">
    <location>
        <position position="109"/>
    </location>
    <ligand>
        <name>Mg(2+)</name>
        <dbReference type="ChEBI" id="CHEBI:18420"/>
        <label>1</label>
    </ligand>
</feature>
<evidence type="ECO:0000256" key="4">
    <source>
        <dbReference type="ARBA" id="ARBA00022490"/>
    </source>
</evidence>
<dbReference type="SUPFAM" id="SSF56655">
    <property type="entry name" value="Carbohydrate phosphatase"/>
    <property type="match status" value="1"/>
</dbReference>
<dbReference type="GO" id="GO:0006002">
    <property type="term" value="P:fructose 6-phosphate metabolic process"/>
    <property type="evidence" value="ECO:0007669"/>
    <property type="project" value="TreeGrafter"/>
</dbReference>
<dbReference type="InterPro" id="IPR020548">
    <property type="entry name" value="Fructose_bisphosphatase_AS"/>
</dbReference>
<dbReference type="PIRSF" id="PIRSF000904">
    <property type="entry name" value="FBPtase_SBPase"/>
    <property type="match status" value="1"/>
</dbReference>
<dbReference type="PIRSF" id="PIRSF500210">
    <property type="entry name" value="FBPtase"/>
    <property type="match status" value="1"/>
</dbReference>
<feature type="binding site" evidence="9">
    <location>
        <position position="112"/>
    </location>
    <ligand>
        <name>Mg(2+)</name>
        <dbReference type="ChEBI" id="CHEBI:18420"/>
        <label>2</label>
    </ligand>
</feature>
<feature type="binding site" evidence="9">
    <location>
        <position position="111"/>
    </location>
    <ligand>
        <name>Mg(2+)</name>
        <dbReference type="ChEBI" id="CHEBI:18420"/>
        <label>1</label>
    </ligand>
</feature>
<protein>
    <recommendedName>
        <fullName evidence="9">Fructose-1,6-bisphosphatase class 1</fullName>
        <shortName evidence="9">FBPase class 1</shortName>
        <ecNumber evidence="9">3.1.3.11</ecNumber>
    </recommendedName>
    <alternativeName>
        <fullName evidence="9">D-fructose-1,6-bisphosphate 1-phosphohydrolase class 1</fullName>
    </alternativeName>
</protein>
<comment type="caution">
    <text evidence="13">The sequence shown here is derived from an EMBL/GenBank/DDBJ whole genome shotgun (WGS) entry which is preliminary data.</text>
</comment>
<dbReference type="EC" id="3.1.3.11" evidence="9"/>
<dbReference type="PANTHER" id="PTHR11556:SF35">
    <property type="entry name" value="SEDOHEPTULOSE-1,7-BISPHOSPHATASE, CHLOROPLASTIC"/>
    <property type="match status" value="1"/>
</dbReference>
<dbReference type="FunFam" id="3.40.190.80:FF:000011">
    <property type="entry name" value="Fructose-1,6-bisphosphatase class 1"/>
    <property type="match status" value="1"/>
</dbReference>
<dbReference type="GO" id="GO:0006000">
    <property type="term" value="P:fructose metabolic process"/>
    <property type="evidence" value="ECO:0007669"/>
    <property type="project" value="TreeGrafter"/>
</dbReference>
<dbReference type="InterPro" id="IPR028343">
    <property type="entry name" value="FBPtase"/>
</dbReference>
<sequence>MDQCLTLDQHIERYAHADPLRAAVGAAVRAIAAASIDIAELIAHGDLAGRLGRACGRNADGDVQKALDLEADALVRKALASVPVALLLSEESPVPESIDGRGLIAVAVDPLDGSSNIDANMCVGTIFSILPMTADPALAFLQPGSGQLAAGFVIYGPQTSLVLTLGDGVRIFTRDPRDRTFKLARSGVRIPSRSHEFAINASNQRHWDPPIRAYIEDCLAGADGEAAANMRWIGSLVADAYRILSRGGIFLYPADGRKGYADGRLRLLYEAHPMAFIVEQAGGGATTGAARILDVAARDPHQRVPLIMGSIENVRTVERLHLDTLILAERNAPLFATRGFFRI</sequence>
<dbReference type="HAMAP" id="MF_01855">
    <property type="entry name" value="FBPase_class1"/>
    <property type="match status" value="1"/>
</dbReference>
<evidence type="ECO:0000256" key="9">
    <source>
        <dbReference type="HAMAP-Rule" id="MF_01855"/>
    </source>
</evidence>
<evidence type="ECO:0000256" key="2">
    <source>
        <dbReference type="ARBA" id="ARBA00005215"/>
    </source>
</evidence>
<evidence type="ECO:0000256" key="7">
    <source>
        <dbReference type="ARBA" id="ARBA00022842"/>
    </source>
</evidence>
<dbReference type="EMBL" id="PIUM01000006">
    <property type="protein sequence ID" value="PKU25192.1"/>
    <property type="molecule type" value="Genomic_DNA"/>
</dbReference>
<keyword evidence="6 9" id="KW-0378">Hydrolase</keyword>
<comment type="similarity">
    <text evidence="3 9 10">Belongs to the FBPase class 1 family.</text>
</comment>
<dbReference type="RefSeq" id="WP_101250119.1">
    <property type="nucleotide sequence ID" value="NZ_PIUM01000006.1"/>
</dbReference>
<keyword evidence="4 9" id="KW-0963">Cytoplasm</keyword>
<keyword evidence="14" id="KW-1185">Reference proteome</keyword>
<dbReference type="OrthoDB" id="9806756at2"/>
<comment type="caution">
    <text evidence="9">Lacks conserved residue(s) required for the propagation of feature annotation.</text>
</comment>
<dbReference type="GO" id="GO:0000287">
    <property type="term" value="F:magnesium ion binding"/>
    <property type="evidence" value="ECO:0007669"/>
    <property type="project" value="UniProtKB-UniRule"/>
</dbReference>
<evidence type="ECO:0000259" key="12">
    <source>
        <dbReference type="Pfam" id="PF18913"/>
    </source>
</evidence>
<comment type="pathway">
    <text evidence="2">Carbohydrate biosynthesis; Calvin cycle.</text>
</comment>
<feature type="binding site" evidence="9">
    <location>
        <position position="270"/>
    </location>
    <ligand>
        <name>Mg(2+)</name>
        <dbReference type="ChEBI" id="CHEBI:18420"/>
        <label>2</label>
    </ligand>
</feature>
<organism evidence="13 14">
    <name type="scientific">Telmatospirillum siberiense</name>
    <dbReference type="NCBI Taxonomy" id="382514"/>
    <lineage>
        <taxon>Bacteria</taxon>
        <taxon>Pseudomonadati</taxon>
        <taxon>Pseudomonadota</taxon>
        <taxon>Alphaproteobacteria</taxon>
        <taxon>Rhodospirillales</taxon>
        <taxon>Rhodospirillaceae</taxon>
        <taxon>Telmatospirillum</taxon>
    </lineage>
</organism>
<dbReference type="PRINTS" id="PR00115">
    <property type="entry name" value="F16BPHPHTASE"/>
</dbReference>
<reference evidence="14" key="1">
    <citation type="submission" date="2017-12" db="EMBL/GenBank/DDBJ databases">
        <title>Draft genome sequence of Telmatospirillum siberiense 26-4b1T, an acidotolerant peatland alphaproteobacterium potentially involved in sulfur cycling.</title>
        <authorList>
            <person name="Hausmann B."/>
            <person name="Pjevac P."/>
            <person name="Schreck K."/>
            <person name="Herbold C.W."/>
            <person name="Daims H."/>
            <person name="Wagner M."/>
            <person name="Pester M."/>
            <person name="Loy A."/>
        </authorList>
    </citation>
    <scope>NUCLEOTIDE SEQUENCE [LARGE SCALE GENOMIC DNA]</scope>
    <source>
        <strain evidence="14">26-4b1</strain>
    </source>
</reference>
<comment type="subunit">
    <text evidence="9">Homotetramer.</text>
</comment>
<evidence type="ECO:0000313" key="13">
    <source>
        <dbReference type="EMBL" id="PKU25192.1"/>
    </source>
</evidence>
<feature type="binding site" evidence="9">
    <location>
        <position position="200"/>
    </location>
    <ligand>
        <name>substrate</name>
    </ligand>
</feature>
<dbReference type="PANTHER" id="PTHR11556">
    <property type="entry name" value="FRUCTOSE-1,6-BISPHOSPHATASE-RELATED"/>
    <property type="match status" value="1"/>
</dbReference>
<dbReference type="InterPro" id="IPR033391">
    <property type="entry name" value="FBPase_N"/>
</dbReference>
<dbReference type="GO" id="GO:0005829">
    <property type="term" value="C:cytosol"/>
    <property type="evidence" value="ECO:0007669"/>
    <property type="project" value="TreeGrafter"/>
</dbReference>
<dbReference type="GO" id="GO:0006094">
    <property type="term" value="P:gluconeogenesis"/>
    <property type="evidence" value="ECO:0007669"/>
    <property type="project" value="UniProtKB-UniRule"/>
</dbReference>
<keyword evidence="7 9" id="KW-0460">Magnesium</keyword>
<accession>A0A2N3PXQ8</accession>
<feature type="domain" description="Fructose-1-6-bisphosphatase class I N-terminal" evidence="11">
    <location>
        <begin position="23"/>
        <end position="184"/>
    </location>
</feature>
<dbReference type="AlphaFoldDB" id="A0A2N3PXQ8"/>
<feature type="domain" description="Fructose-1-6-bisphosphatase class 1 C-terminal" evidence="12">
    <location>
        <begin position="190"/>
        <end position="320"/>
    </location>
</feature>
<feature type="binding site" evidence="9">
    <location>
        <begin position="112"/>
        <end position="115"/>
    </location>
    <ligand>
        <name>substrate</name>
    </ligand>
</feature>
<dbReference type="Gene3D" id="3.40.190.80">
    <property type="match status" value="1"/>
</dbReference>
<dbReference type="Pfam" id="PF00316">
    <property type="entry name" value="FBPase"/>
    <property type="match status" value="1"/>
</dbReference>
<keyword evidence="8 9" id="KW-0119">Carbohydrate metabolism</keyword>
<dbReference type="GO" id="GO:0030388">
    <property type="term" value="P:fructose 1,6-bisphosphate metabolic process"/>
    <property type="evidence" value="ECO:0007669"/>
    <property type="project" value="TreeGrafter"/>
</dbReference>
<dbReference type="Gene3D" id="3.30.540.10">
    <property type="entry name" value="Fructose-1,6-Bisphosphatase, subunit A, domain 1"/>
    <property type="match status" value="1"/>
</dbReference>
<feature type="binding site" evidence="9">
    <location>
        <position position="90"/>
    </location>
    <ligand>
        <name>Mg(2+)</name>
        <dbReference type="ChEBI" id="CHEBI:18420"/>
        <label>1</label>
    </ligand>
</feature>
<dbReference type="InterPro" id="IPR000146">
    <property type="entry name" value="FBPase_class-1"/>
</dbReference>
<evidence type="ECO:0000256" key="6">
    <source>
        <dbReference type="ARBA" id="ARBA00022801"/>
    </source>
</evidence>
<dbReference type="GO" id="GO:0005986">
    <property type="term" value="P:sucrose biosynthetic process"/>
    <property type="evidence" value="ECO:0007669"/>
    <property type="project" value="TreeGrafter"/>
</dbReference>
<proteinExistence type="inferred from homology"/>
<evidence type="ECO:0000313" key="14">
    <source>
        <dbReference type="Proteomes" id="UP000233293"/>
    </source>
</evidence>
<evidence type="ECO:0000256" key="3">
    <source>
        <dbReference type="ARBA" id="ARBA00010941"/>
    </source>
</evidence>
<dbReference type="CDD" id="cd00354">
    <property type="entry name" value="FBPase"/>
    <property type="match status" value="1"/>
</dbReference>
<comment type="catalytic activity">
    <reaction evidence="1 9">
        <text>beta-D-fructose 1,6-bisphosphate + H2O = beta-D-fructose 6-phosphate + phosphate</text>
        <dbReference type="Rhea" id="RHEA:11064"/>
        <dbReference type="ChEBI" id="CHEBI:15377"/>
        <dbReference type="ChEBI" id="CHEBI:32966"/>
        <dbReference type="ChEBI" id="CHEBI:43474"/>
        <dbReference type="ChEBI" id="CHEBI:57634"/>
        <dbReference type="EC" id="3.1.3.11"/>
    </reaction>
</comment>
<evidence type="ECO:0000259" key="11">
    <source>
        <dbReference type="Pfam" id="PF00316"/>
    </source>
</evidence>
<evidence type="ECO:0000256" key="8">
    <source>
        <dbReference type="ARBA" id="ARBA00023277"/>
    </source>
</evidence>
<dbReference type="NCBIfam" id="NF006780">
    <property type="entry name" value="PRK09293.1-4"/>
    <property type="match status" value="1"/>
</dbReference>
<dbReference type="InterPro" id="IPR044015">
    <property type="entry name" value="FBPase_C_dom"/>
</dbReference>
<evidence type="ECO:0000256" key="1">
    <source>
        <dbReference type="ARBA" id="ARBA00001273"/>
    </source>
</evidence>
<dbReference type="Proteomes" id="UP000233293">
    <property type="component" value="Unassembled WGS sequence"/>
</dbReference>
<evidence type="ECO:0000256" key="5">
    <source>
        <dbReference type="ARBA" id="ARBA00022723"/>
    </source>
</evidence>
<dbReference type="Pfam" id="PF18913">
    <property type="entry name" value="FBPase_C"/>
    <property type="match status" value="1"/>
</dbReference>